<proteinExistence type="predicted"/>
<reference evidence="2" key="1">
    <citation type="journal article" date="2024" name="Proc. Natl. Acad. Sci. U.S.A.">
        <title>Extraordinary preservation of gene collinearity over three hundred million years revealed in homosporous lycophytes.</title>
        <authorList>
            <person name="Li C."/>
            <person name="Wickell D."/>
            <person name="Kuo L.Y."/>
            <person name="Chen X."/>
            <person name="Nie B."/>
            <person name="Liao X."/>
            <person name="Peng D."/>
            <person name="Ji J."/>
            <person name="Jenkins J."/>
            <person name="Williams M."/>
            <person name="Shu S."/>
            <person name="Plott C."/>
            <person name="Barry K."/>
            <person name="Rajasekar S."/>
            <person name="Grimwood J."/>
            <person name="Han X."/>
            <person name="Sun S."/>
            <person name="Hou Z."/>
            <person name="He W."/>
            <person name="Dai G."/>
            <person name="Sun C."/>
            <person name="Schmutz J."/>
            <person name="Leebens-Mack J.H."/>
            <person name="Li F.W."/>
            <person name="Wang L."/>
        </authorList>
    </citation>
    <scope>NUCLEOTIDE SEQUENCE [LARGE SCALE GENOMIC DNA]</scope>
    <source>
        <strain evidence="2">cv. PW_Plant_1</strain>
    </source>
</reference>
<evidence type="ECO:0000313" key="1">
    <source>
        <dbReference type="EMBL" id="KAJ7514890.1"/>
    </source>
</evidence>
<evidence type="ECO:0000313" key="2">
    <source>
        <dbReference type="Proteomes" id="UP001162992"/>
    </source>
</evidence>
<dbReference type="EMBL" id="CM055114">
    <property type="protein sequence ID" value="KAJ7514890.1"/>
    <property type="molecule type" value="Genomic_DNA"/>
</dbReference>
<sequence>MDKVKRHEVDAWEHMESLEHRLAKIGVGGKAYNEAAKIKIKRNAILILAAKFENKQLRAAFKSLRERETCAFGRSDFEKMTDKVASLRKLSDEQRELNISKQLLFEKLLTDTRSTEMDFKALQDMKTSPLVRLRTLESMLDKATEKLKNTRLLAKNYESISKPMTDARTLYDSQMKTLERTLQRRDHELEQMMLMYYDSLRAREASRAKLEDLLSKNFRPGVRYYHLFVESQEPNNDIALTRIYEVAPKITKPFDFPTVKGLLHYLILLERNTDYLDYFSNELEEVVHLLKSGSLSAKILHAKVLQIRRKIVGKTEAYQLNTAAKHKGNRLSLKALILIVQGTKELLETIRKIKTKQQRSSNLNSERGMKRLVGKIHEDDLHKDNSVELLLHCQEELLAWLQGLQAWLIQKKTGDSHAINQSGDEHLNKETLKSDLMGMKED</sequence>
<accession>A0ACC2ABH9</accession>
<gene>
    <name evidence="1" type="ORF">O6H91_23G065000</name>
</gene>
<name>A0ACC2ABH9_DIPCM</name>
<organism evidence="1 2">
    <name type="scientific">Diphasiastrum complanatum</name>
    <name type="common">Issler's clubmoss</name>
    <name type="synonym">Lycopodium complanatum</name>
    <dbReference type="NCBI Taxonomy" id="34168"/>
    <lineage>
        <taxon>Eukaryota</taxon>
        <taxon>Viridiplantae</taxon>
        <taxon>Streptophyta</taxon>
        <taxon>Embryophyta</taxon>
        <taxon>Tracheophyta</taxon>
        <taxon>Lycopodiopsida</taxon>
        <taxon>Lycopodiales</taxon>
        <taxon>Lycopodiaceae</taxon>
        <taxon>Lycopodioideae</taxon>
        <taxon>Diphasiastrum</taxon>
    </lineage>
</organism>
<comment type="caution">
    <text evidence="1">The sequence shown here is derived from an EMBL/GenBank/DDBJ whole genome shotgun (WGS) entry which is preliminary data.</text>
</comment>
<protein>
    <submittedName>
        <fullName evidence="1">Uncharacterized protein</fullName>
    </submittedName>
</protein>
<keyword evidence="2" id="KW-1185">Reference proteome</keyword>
<dbReference type="Proteomes" id="UP001162992">
    <property type="component" value="Chromosome 23"/>
</dbReference>